<dbReference type="PANTHER" id="PTHR45138:SF9">
    <property type="entry name" value="DIGUANYLATE CYCLASE DGCM-RELATED"/>
    <property type="match status" value="1"/>
</dbReference>
<dbReference type="PROSITE" id="PS50887">
    <property type="entry name" value="GGDEF"/>
    <property type="match status" value="1"/>
</dbReference>
<dbReference type="GO" id="GO:0052621">
    <property type="term" value="F:diguanylate cyclase activity"/>
    <property type="evidence" value="ECO:0007669"/>
    <property type="project" value="TreeGrafter"/>
</dbReference>
<evidence type="ECO:0000259" key="3">
    <source>
        <dbReference type="PROSITE" id="PS50887"/>
    </source>
</evidence>
<keyword evidence="2" id="KW-1133">Transmembrane helix</keyword>
<feature type="transmembrane region" description="Helical" evidence="2">
    <location>
        <begin position="38"/>
        <end position="55"/>
    </location>
</feature>
<dbReference type="AlphaFoldDB" id="A0A5J5FXF1"/>
<dbReference type="GO" id="GO:1902201">
    <property type="term" value="P:negative regulation of bacterial-type flagellum-dependent cell motility"/>
    <property type="evidence" value="ECO:0007669"/>
    <property type="project" value="TreeGrafter"/>
</dbReference>
<dbReference type="Proteomes" id="UP000367750">
    <property type="component" value="Unassembled WGS sequence"/>
</dbReference>
<sequence>MSMRTTGRAVALTATLMFHSFYLLYYHLSGRGIDPLDWFGYPLLLALGYWGGLQYDRANFYAHKDPLTLLYNRRYAASRIPAMIRTARRRSRKLYLLLIDCDDFKQINDTLSHAAGDRLLTAVGRILLRAPKRELAARWGGDEFLICGYCDDIRDMEQRIEELRSAASALSASTGMPVSISVGSALFPDDRQDQLEQLLQLADRRMYAQKNGEEAASPPGKVSDKVSGSVRRSG</sequence>
<feature type="domain" description="GGDEF" evidence="3">
    <location>
        <begin position="92"/>
        <end position="221"/>
    </location>
</feature>
<dbReference type="OrthoDB" id="9759607at2"/>
<accession>A0A5J5FXF1</accession>
<dbReference type="InterPro" id="IPR000160">
    <property type="entry name" value="GGDEF_dom"/>
</dbReference>
<feature type="region of interest" description="Disordered" evidence="1">
    <location>
        <begin position="209"/>
        <end position="234"/>
    </location>
</feature>
<keyword evidence="2" id="KW-0812">Transmembrane</keyword>
<comment type="caution">
    <text evidence="4">The sequence shown here is derived from an EMBL/GenBank/DDBJ whole genome shotgun (WGS) entry which is preliminary data.</text>
</comment>
<dbReference type="Gene3D" id="3.30.70.270">
    <property type="match status" value="1"/>
</dbReference>
<gene>
    <name evidence="4" type="ORF">F4V43_16235</name>
</gene>
<dbReference type="GO" id="GO:0043709">
    <property type="term" value="P:cell adhesion involved in single-species biofilm formation"/>
    <property type="evidence" value="ECO:0007669"/>
    <property type="project" value="TreeGrafter"/>
</dbReference>
<evidence type="ECO:0000256" key="1">
    <source>
        <dbReference type="SAM" id="MobiDB-lite"/>
    </source>
</evidence>
<evidence type="ECO:0000256" key="2">
    <source>
        <dbReference type="SAM" id="Phobius"/>
    </source>
</evidence>
<dbReference type="SMART" id="SM00267">
    <property type="entry name" value="GGDEF"/>
    <property type="match status" value="1"/>
</dbReference>
<keyword evidence="2" id="KW-0472">Membrane</keyword>
<name>A0A5J5FXF1_9BACL</name>
<organism evidence="4 5">
    <name type="scientific">Paenibacillus spiritus</name>
    <dbReference type="NCBI Taxonomy" id="2496557"/>
    <lineage>
        <taxon>Bacteria</taxon>
        <taxon>Bacillati</taxon>
        <taxon>Bacillota</taxon>
        <taxon>Bacilli</taxon>
        <taxon>Bacillales</taxon>
        <taxon>Paenibacillaceae</taxon>
        <taxon>Paenibacillus</taxon>
    </lineage>
</organism>
<dbReference type="CDD" id="cd01949">
    <property type="entry name" value="GGDEF"/>
    <property type="match status" value="1"/>
</dbReference>
<proteinExistence type="predicted"/>
<evidence type="ECO:0000313" key="4">
    <source>
        <dbReference type="EMBL" id="KAA8998776.1"/>
    </source>
</evidence>
<protein>
    <submittedName>
        <fullName evidence="4">GGDEF domain-containing protein</fullName>
    </submittedName>
</protein>
<dbReference type="InterPro" id="IPR029787">
    <property type="entry name" value="Nucleotide_cyclase"/>
</dbReference>
<keyword evidence="5" id="KW-1185">Reference proteome</keyword>
<feature type="transmembrane region" description="Helical" evidence="2">
    <location>
        <begin position="9"/>
        <end position="26"/>
    </location>
</feature>
<dbReference type="PANTHER" id="PTHR45138">
    <property type="entry name" value="REGULATORY COMPONENTS OF SENSORY TRANSDUCTION SYSTEM"/>
    <property type="match status" value="1"/>
</dbReference>
<dbReference type="Pfam" id="PF00990">
    <property type="entry name" value="GGDEF"/>
    <property type="match status" value="1"/>
</dbReference>
<dbReference type="InterPro" id="IPR050469">
    <property type="entry name" value="Diguanylate_Cyclase"/>
</dbReference>
<dbReference type="NCBIfam" id="TIGR00254">
    <property type="entry name" value="GGDEF"/>
    <property type="match status" value="1"/>
</dbReference>
<dbReference type="InterPro" id="IPR043128">
    <property type="entry name" value="Rev_trsase/Diguanyl_cyclase"/>
</dbReference>
<dbReference type="SUPFAM" id="SSF55073">
    <property type="entry name" value="Nucleotide cyclase"/>
    <property type="match status" value="1"/>
</dbReference>
<evidence type="ECO:0000313" key="5">
    <source>
        <dbReference type="Proteomes" id="UP000367750"/>
    </source>
</evidence>
<dbReference type="GO" id="GO:0005886">
    <property type="term" value="C:plasma membrane"/>
    <property type="evidence" value="ECO:0007669"/>
    <property type="project" value="TreeGrafter"/>
</dbReference>
<dbReference type="EMBL" id="VYKK01000026">
    <property type="protein sequence ID" value="KAA8998776.1"/>
    <property type="molecule type" value="Genomic_DNA"/>
</dbReference>
<reference evidence="4 5" key="1">
    <citation type="submission" date="2019-09" db="EMBL/GenBank/DDBJ databases">
        <title>Bacillus ochoae sp. nov., Paenibacillus whitsoniae sp. nov., Paenibacillus spiritus sp. nov. Isolated from the Mars Exploration Rover during spacecraft assembly.</title>
        <authorList>
            <person name="Seuylemezian A."/>
            <person name="Vaishampayan P."/>
        </authorList>
    </citation>
    <scope>NUCLEOTIDE SEQUENCE [LARGE SCALE GENOMIC DNA]</scope>
    <source>
        <strain evidence="4 5">MER_111</strain>
    </source>
</reference>